<proteinExistence type="inferred from homology"/>
<dbReference type="GO" id="GO:0008474">
    <property type="term" value="F:palmitoyl-(protein) hydrolase activity"/>
    <property type="evidence" value="ECO:0007669"/>
    <property type="project" value="TreeGrafter"/>
</dbReference>
<protein>
    <submittedName>
        <fullName evidence="3">Sulfate adenylyltransferase</fullName>
    </submittedName>
</protein>
<dbReference type="PANTHER" id="PTHR10655:SF63">
    <property type="entry name" value="PHOSPHOLIPASE_CARBOXYLESTERASE_THIOESTERASE DOMAIN-CONTAINING PROTEIN"/>
    <property type="match status" value="1"/>
</dbReference>
<dbReference type="GO" id="GO:0005737">
    <property type="term" value="C:cytoplasm"/>
    <property type="evidence" value="ECO:0007669"/>
    <property type="project" value="TreeGrafter"/>
</dbReference>
<feature type="domain" description="Phospholipase/carboxylesterase/thioesterase" evidence="2">
    <location>
        <begin position="20"/>
        <end position="178"/>
    </location>
</feature>
<dbReference type="InterPro" id="IPR050565">
    <property type="entry name" value="LYPA1-2/EST-like"/>
</dbReference>
<dbReference type="InterPro" id="IPR029058">
    <property type="entry name" value="AB_hydrolase_fold"/>
</dbReference>
<gene>
    <name evidence="3" type="ORF">O9K51_02433</name>
</gene>
<keyword evidence="3" id="KW-0808">Transferase</keyword>
<dbReference type="AlphaFoldDB" id="A0AB34FXJ7"/>
<dbReference type="Proteomes" id="UP001163105">
    <property type="component" value="Unassembled WGS sequence"/>
</dbReference>
<evidence type="ECO:0000259" key="2">
    <source>
        <dbReference type="Pfam" id="PF02230"/>
    </source>
</evidence>
<keyword evidence="3" id="KW-0548">Nucleotidyltransferase</keyword>
<keyword evidence="4" id="KW-1185">Reference proteome</keyword>
<dbReference type="Gene3D" id="3.40.50.1820">
    <property type="entry name" value="alpha/beta hydrolase"/>
    <property type="match status" value="1"/>
</dbReference>
<accession>A0AB34FXJ7</accession>
<dbReference type="Pfam" id="PF02230">
    <property type="entry name" value="Abhydrolase_2"/>
    <property type="match status" value="1"/>
</dbReference>
<dbReference type="PANTHER" id="PTHR10655">
    <property type="entry name" value="LYSOPHOSPHOLIPASE-RELATED"/>
    <property type="match status" value="1"/>
</dbReference>
<evidence type="ECO:0000256" key="1">
    <source>
        <dbReference type="ARBA" id="ARBA00006499"/>
    </source>
</evidence>
<evidence type="ECO:0000313" key="4">
    <source>
        <dbReference type="Proteomes" id="UP001163105"/>
    </source>
</evidence>
<organism evidence="3 4">
    <name type="scientific">Purpureocillium lavendulum</name>
    <dbReference type="NCBI Taxonomy" id="1247861"/>
    <lineage>
        <taxon>Eukaryota</taxon>
        <taxon>Fungi</taxon>
        <taxon>Dikarya</taxon>
        <taxon>Ascomycota</taxon>
        <taxon>Pezizomycotina</taxon>
        <taxon>Sordariomycetes</taxon>
        <taxon>Hypocreomycetidae</taxon>
        <taxon>Hypocreales</taxon>
        <taxon>Ophiocordycipitaceae</taxon>
        <taxon>Purpureocillium</taxon>
    </lineage>
</organism>
<dbReference type="EMBL" id="JAQHRD010000002">
    <property type="protein sequence ID" value="KAJ6444039.1"/>
    <property type="molecule type" value="Genomic_DNA"/>
</dbReference>
<comment type="caution">
    <text evidence="3">The sequence shown here is derived from an EMBL/GenBank/DDBJ whole genome shotgun (WGS) entry which is preliminary data.</text>
</comment>
<comment type="similarity">
    <text evidence="1">Belongs to the AB hydrolase superfamily. AB hydrolase 2 family.</text>
</comment>
<evidence type="ECO:0000313" key="3">
    <source>
        <dbReference type="EMBL" id="KAJ6444039.1"/>
    </source>
</evidence>
<dbReference type="GO" id="GO:0052689">
    <property type="term" value="F:carboxylic ester hydrolase activity"/>
    <property type="evidence" value="ECO:0007669"/>
    <property type="project" value="TreeGrafter"/>
</dbReference>
<dbReference type="GO" id="GO:0016779">
    <property type="term" value="F:nucleotidyltransferase activity"/>
    <property type="evidence" value="ECO:0007669"/>
    <property type="project" value="UniProtKB-KW"/>
</dbReference>
<dbReference type="SUPFAM" id="SSF53474">
    <property type="entry name" value="alpha/beta-Hydrolases"/>
    <property type="match status" value="1"/>
</dbReference>
<dbReference type="InterPro" id="IPR003140">
    <property type="entry name" value="PLipase/COase/thioEstase"/>
</dbReference>
<reference evidence="3" key="1">
    <citation type="submission" date="2023-01" db="EMBL/GenBank/DDBJ databases">
        <title>The growth and conidiation of Purpureocillium lavendulum are regulated by nitrogen source and histone H3K14 acetylation.</title>
        <authorList>
            <person name="Tang P."/>
            <person name="Han J."/>
            <person name="Zhang C."/>
            <person name="Tang P."/>
            <person name="Qi F."/>
            <person name="Zhang K."/>
            <person name="Liang L."/>
        </authorList>
    </citation>
    <scope>NUCLEOTIDE SEQUENCE</scope>
    <source>
        <strain evidence="3">YMF1.00683</strain>
    </source>
</reference>
<name>A0AB34FXJ7_9HYPO</name>
<sequence>MPAHHDENAGATAEAFGNIYIVPPAGQHTNTIIFLHGRGSTGREFFEDLGCSVMSNLRTLPSALTGRGYRLVFPTSRLLYSSVFHEWTPGWLETFFYAGNESDRHEAVARGISDGTQFLHSLMLDEVGRLGGNARKVFLVGISEGGSIGMWTLFTLPPALQGLGGFIGLNTSLPFAPSILRILRGESHGAREGAPMKAEHRRQDAFVTEKLGTLLSQVRRERQEPLPRAVQTPVLLTHGADGKLVDAELGREAWDTLNAMGFRAAWVEYTGAAEEGHWIKEPEGLDDIFEFITGSR</sequence>